<reference evidence="2 3" key="2">
    <citation type="submission" date="2019-09" db="EMBL/GenBank/DDBJ databases">
        <title>Mesorhizobium sp. MaA-C15 isolated from Microcystis aeruginosa.</title>
        <authorList>
            <person name="Jeong S.E."/>
            <person name="Jin H.M."/>
            <person name="Jeon C.O."/>
        </authorList>
    </citation>
    <scope>NUCLEOTIDE SEQUENCE [LARGE SCALE GENOMIC DNA]</scope>
    <source>
        <strain evidence="2 3">MaA-C15</strain>
    </source>
</reference>
<dbReference type="Proteomes" id="UP000323258">
    <property type="component" value="Unassembled WGS sequence"/>
</dbReference>
<dbReference type="OrthoDB" id="8102369at2"/>
<evidence type="ECO:0000313" key="2">
    <source>
        <dbReference type="EMBL" id="TYR35450.1"/>
    </source>
</evidence>
<keyword evidence="3" id="KW-1185">Reference proteome</keyword>
<dbReference type="RefSeq" id="WP_148913072.1">
    <property type="nucleotide sequence ID" value="NZ_VSZS01000052.1"/>
</dbReference>
<proteinExistence type="predicted"/>
<dbReference type="AlphaFoldDB" id="A0A5D4H9I7"/>
<reference evidence="2 3" key="1">
    <citation type="submission" date="2019-08" db="EMBL/GenBank/DDBJ databases">
        <authorList>
            <person name="Seo Y.L."/>
        </authorList>
    </citation>
    <scope>NUCLEOTIDE SEQUENCE [LARGE SCALE GENOMIC DNA]</scope>
    <source>
        <strain evidence="2 3">MaA-C15</strain>
    </source>
</reference>
<name>A0A5D4H9I7_9HYPH</name>
<comment type="caution">
    <text evidence="2">The sequence shown here is derived from an EMBL/GenBank/DDBJ whole genome shotgun (WGS) entry which is preliminary data.</text>
</comment>
<gene>
    <name evidence="2" type="ORF">FY036_02215</name>
</gene>
<accession>A0A5D4H9I7</accession>
<evidence type="ECO:0000313" key="3">
    <source>
        <dbReference type="Proteomes" id="UP000323258"/>
    </source>
</evidence>
<protein>
    <submittedName>
        <fullName evidence="2">Uncharacterized protein</fullName>
    </submittedName>
</protein>
<evidence type="ECO:0000256" key="1">
    <source>
        <dbReference type="SAM" id="MobiDB-lite"/>
    </source>
</evidence>
<organism evidence="2 3">
    <name type="scientific">Neoaquamicrobium microcysteis</name>
    <dbReference type="NCBI Taxonomy" id="2682781"/>
    <lineage>
        <taxon>Bacteria</taxon>
        <taxon>Pseudomonadati</taxon>
        <taxon>Pseudomonadota</taxon>
        <taxon>Alphaproteobacteria</taxon>
        <taxon>Hyphomicrobiales</taxon>
        <taxon>Phyllobacteriaceae</taxon>
        <taxon>Neoaquamicrobium</taxon>
    </lineage>
</organism>
<feature type="region of interest" description="Disordered" evidence="1">
    <location>
        <begin position="1"/>
        <end position="35"/>
    </location>
</feature>
<dbReference type="EMBL" id="VSZS01000052">
    <property type="protein sequence ID" value="TYR35450.1"/>
    <property type="molecule type" value="Genomic_DNA"/>
</dbReference>
<sequence length="132" mass="14978">MTDDLRQTKSAVPTGKNRQPRASKPRPSALGSLSSEELQTLRLDDNARVEFDACVQRFIRSTIELRVFEGEDAVSMDDARYEQLSAAEAELRSSGMAVVHFMAPRILKLRDGAAKRKWRTLLAKFRRDEKLV</sequence>